<feature type="non-terminal residue" evidence="1">
    <location>
        <position position="1"/>
    </location>
</feature>
<accession>A0ACA9KGT4</accession>
<gene>
    <name evidence="1" type="ORF">SCALOS_LOCUS2024</name>
</gene>
<evidence type="ECO:0000313" key="2">
    <source>
        <dbReference type="Proteomes" id="UP000789860"/>
    </source>
</evidence>
<dbReference type="Proteomes" id="UP000789860">
    <property type="component" value="Unassembled WGS sequence"/>
</dbReference>
<organism evidence="1 2">
    <name type="scientific">Scutellospora calospora</name>
    <dbReference type="NCBI Taxonomy" id="85575"/>
    <lineage>
        <taxon>Eukaryota</taxon>
        <taxon>Fungi</taxon>
        <taxon>Fungi incertae sedis</taxon>
        <taxon>Mucoromycota</taxon>
        <taxon>Glomeromycotina</taxon>
        <taxon>Glomeromycetes</taxon>
        <taxon>Diversisporales</taxon>
        <taxon>Gigasporaceae</taxon>
        <taxon>Scutellospora</taxon>
    </lineage>
</organism>
<dbReference type="EMBL" id="CAJVPM010001661">
    <property type="protein sequence ID" value="CAG8470978.1"/>
    <property type="molecule type" value="Genomic_DNA"/>
</dbReference>
<sequence>YRLLGYPEQQQDTADLERQKSVTQQPSIEKTEKSPSPSMESSQSHTSSNYYTDLISSSQEPSPDVLMNSFPNNPLDSILDIPEFSYS</sequence>
<proteinExistence type="predicted"/>
<keyword evidence="2" id="KW-1185">Reference proteome</keyword>
<comment type="caution">
    <text evidence="1">The sequence shown here is derived from an EMBL/GenBank/DDBJ whole genome shotgun (WGS) entry which is preliminary data.</text>
</comment>
<evidence type="ECO:0000313" key="1">
    <source>
        <dbReference type="EMBL" id="CAG8470978.1"/>
    </source>
</evidence>
<reference evidence="1" key="1">
    <citation type="submission" date="2021-06" db="EMBL/GenBank/DDBJ databases">
        <authorList>
            <person name="Kallberg Y."/>
            <person name="Tangrot J."/>
            <person name="Rosling A."/>
        </authorList>
    </citation>
    <scope>NUCLEOTIDE SEQUENCE</scope>
    <source>
        <strain evidence="1">AU212A</strain>
    </source>
</reference>
<protein>
    <submittedName>
        <fullName evidence="1">10145_t:CDS:1</fullName>
    </submittedName>
</protein>
<name>A0ACA9KGT4_9GLOM</name>